<sequence length="59" mass="6462">MSPASSTQNTSRKFPALLRKDPPKNYVLFSPPTLVSITSSYQGVINKEEGGGFIWGLFT</sequence>
<accession>A0ACC2TXL1</accession>
<name>A0ACC2TXL1_9FUNG</name>
<organism evidence="1 2">
    <name type="scientific">Entomophthora muscae</name>
    <dbReference type="NCBI Taxonomy" id="34485"/>
    <lineage>
        <taxon>Eukaryota</taxon>
        <taxon>Fungi</taxon>
        <taxon>Fungi incertae sedis</taxon>
        <taxon>Zoopagomycota</taxon>
        <taxon>Entomophthoromycotina</taxon>
        <taxon>Entomophthoromycetes</taxon>
        <taxon>Entomophthorales</taxon>
        <taxon>Entomophthoraceae</taxon>
        <taxon>Entomophthora</taxon>
    </lineage>
</organism>
<comment type="caution">
    <text evidence="1">The sequence shown here is derived from an EMBL/GenBank/DDBJ whole genome shotgun (WGS) entry which is preliminary data.</text>
</comment>
<reference evidence="1" key="1">
    <citation type="submission" date="2022-04" db="EMBL/GenBank/DDBJ databases">
        <title>Genome of the entomopathogenic fungus Entomophthora muscae.</title>
        <authorList>
            <person name="Elya C."/>
            <person name="Lovett B.R."/>
            <person name="Lee E."/>
            <person name="Macias A.M."/>
            <person name="Hajek A.E."/>
            <person name="De Bivort B.L."/>
            <person name="Kasson M.T."/>
            <person name="De Fine Licht H.H."/>
            <person name="Stajich J.E."/>
        </authorList>
    </citation>
    <scope>NUCLEOTIDE SEQUENCE</scope>
    <source>
        <strain evidence="1">Berkeley</strain>
    </source>
</reference>
<evidence type="ECO:0000313" key="1">
    <source>
        <dbReference type="EMBL" id="KAJ9079230.1"/>
    </source>
</evidence>
<protein>
    <submittedName>
        <fullName evidence="1">Uncharacterized protein</fullName>
    </submittedName>
</protein>
<gene>
    <name evidence="1" type="ORF">DSO57_1037587</name>
</gene>
<keyword evidence="2" id="KW-1185">Reference proteome</keyword>
<dbReference type="Proteomes" id="UP001165960">
    <property type="component" value="Unassembled WGS sequence"/>
</dbReference>
<evidence type="ECO:0000313" key="2">
    <source>
        <dbReference type="Proteomes" id="UP001165960"/>
    </source>
</evidence>
<dbReference type="EMBL" id="QTSX02001831">
    <property type="protein sequence ID" value="KAJ9079230.1"/>
    <property type="molecule type" value="Genomic_DNA"/>
</dbReference>
<proteinExistence type="predicted"/>